<protein>
    <submittedName>
        <fullName evidence="2">NYN domain-containing protein</fullName>
    </submittedName>
</protein>
<name>A0A515EUC5_9BURK</name>
<dbReference type="KEGG" id="rhg:EXZ61_20180"/>
<proteinExistence type="predicted"/>
<dbReference type="RefSeq" id="WP_142813726.1">
    <property type="nucleotide sequence ID" value="NZ_CP036282.1"/>
</dbReference>
<evidence type="ECO:0000313" key="2">
    <source>
        <dbReference type="EMBL" id="QDL56287.1"/>
    </source>
</evidence>
<keyword evidence="3" id="KW-1185">Reference proteome</keyword>
<dbReference type="PANTHER" id="PTHR35811">
    <property type="entry name" value="SLR1870 PROTEIN"/>
    <property type="match status" value="1"/>
</dbReference>
<dbReference type="Gene3D" id="3.40.50.1010">
    <property type="entry name" value="5'-nuclease"/>
    <property type="match status" value="1"/>
</dbReference>
<dbReference type="Proteomes" id="UP000317365">
    <property type="component" value="Chromosome"/>
</dbReference>
<dbReference type="Pfam" id="PF01936">
    <property type="entry name" value="NYN"/>
    <property type="match status" value="1"/>
</dbReference>
<dbReference type="GO" id="GO:0004540">
    <property type="term" value="F:RNA nuclease activity"/>
    <property type="evidence" value="ECO:0007669"/>
    <property type="project" value="InterPro"/>
</dbReference>
<dbReference type="EMBL" id="CP036282">
    <property type="protein sequence ID" value="QDL56287.1"/>
    <property type="molecule type" value="Genomic_DNA"/>
</dbReference>
<feature type="domain" description="NYN" evidence="1">
    <location>
        <begin position="5"/>
        <end position="134"/>
    </location>
</feature>
<evidence type="ECO:0000313" key="3">
    <source>
        <dbReference type="Proteomes" id="UP000317365"/>
    </source>
</evidence>
<reference evidence="3" key="1">
    <citation type="submission" date="2019-02" db="EMBL/GenBank/DDBJ databases">
        <title>Complete genome sequence of Rhodoferax sp. Gr-4.</title>
        <authorList>
            <person name="Jin L."/>
        </authorList>
    </citation>
    <scope>NUCLEOTIDE SEQUENCE [LARGE SCALE GENOMIC DNA]</scope>
    <source>
        <strain evidence="3">Gr-4</strain>
    </source>
</reference>
<reference evidence="3" key="2">
    <citation type="journal article" date="2020" name="Int. J. Syst. Evol. Microbiol.">
        <title>Genomic insights into a novel species Rhodoferax aquaticus sp. nov., isolated from freshwater.</title>
        <authorList>
            <person name="Li T."/>
            <person name="Zhuo Y."/>
            <person name="Jin C.Z."/>
            <person name="Wu X."/>
            <person name="Ko S.R."/>
            <person name="Jin F.J."/>
            <person name="Ahn C.Y."/>
            <person name="Oh H.M."/>
            <person name="Lee H.G."/>
            <person name="Jin L."/>
        </authorList>
    </citation>
    <scope>NUCLEOTIDE SEQUENCE [LARGE SCALE GENOMIC DNA]</scope>
    <source>
        <strain evidence="3">Gr-4</strain>
    </source>
</reference>
<accession>A0A515EUC5</accession>
<dbReference type="InterPro" id="IPR021139">
    <property type="entry name" value="NYN"/>
</dbReference>
<dbReference type="AlphaFoldDB" id="A0A515EUC5"/>
<dbReference type="CDD" id="cd11297">
    <property type="entry name" value="PIN_LabA-like_N_1"/>
    <property type="match status" value="1"/>
</dbReference>
<evidence type="ECO:0000259" key="1">
    <source>
        <dbReference type="Pfam" id="PF01936"/>
    </source>
</evidence>
<organism evidence="2 3">
    <name type="scientific">Rhodoferax aquaticus</name>
    <dbReference type="NCBI Taxonomy" id="2527691"/>
    <lineage>
        <taxon>Bacteria</taxon>
        <taxon>Pseudomonadati</taxon>
        <taxon>Pseudomonadota</taxon>
        <taxon>Betaproteobacteria</taxon>
        <taxon>Burkholderiales</taxon>
        <taxon>Comamonadaceae</taxon>
        <taxon>Rhodoferax</taxon>
    </lineage>
</organism>
<dbReference type="PANTHER" id="PTHR35811:SF1">
    <property type="entry name" value="HTH OST-TYPE DOMAIN-CONTAINING PROTEIN"/>
    <property type="match status" value="1"/>
</dbReference>
<gene>
    <name evidence="2" type="ORF">EXZ61_20180</name>
</gene>
<sequence>MVIFLIDADNLSSPAWIEEACAGLESTEGTLTVRRAYGSAENLKGLAQTMLGRAIRPFVNLSLSKNTTDVALAVDAMELACQLPKPAVIAIGSGDADFVPLVVRLRERGIRMVCVSERTKMAAEAVHAYDAVIFVGKDTIKQAAEMEAPSPTKKKPARKAVVKQVAVAKASAAIPKTVKTKGQPKSATAGGKGEVTLVQVLEAAPALKTGQVQPLGDIVQQLHAAKLIGKNATSTRLFKKFPDKFELIPDKQPNQVRYVSA</sequence>